<evidence type="ECO:0000256" key="1">
    <source>
        <dbReference type="SAM" id="Phobius"/>
    </source>
</evidence>
<reference evidence="2" key="2">
    <citation type="journal article" date="2018" name="Genome Biol.">
        <title>SKESA: strategic k-mer extension for scrupulous assemblies.</title>
        <authorList>
            <person name="Souvorov A."/>
            <person name="Agarwala R."/>
            <person name="Lipman D.J."/>
        </authorList>
    </citation>
    <scope>NUCLEOTIDE SEQUENCE</scope>
    <source>
        <strain evidence="2">CAVp300</strain>
    </source>
</reference>
<organism evidence="2 6">
    <name type="scientific">Kluyvera intermedia</name>
    <name type="common">Enterobacter intermedius</name>
    <dbReference type="NCBI Taxonomy" id="61648"/>
    <lineage>
        <taxon>Bacteria</taxon>
        <taxon>Pseudomonadati</taxon>
        <taxon>Pseudomonadota</taxon>
        <taxon>Gammaproteobacteria</taxon>
        <taxon>Enterobacterales</taxon>
        <taxon>Enterobacteriaceae</taxon>
        <taxon>Kluyvera</taxon>
    </lineage>
</organism>
<dbReference type="AlphaFoldDB" id="A0A9P3T8S4"/>
<evidence type="ECO:0000313" key="5">
    <source>
        <dbReference type="Proteomes" id="UP000192521"/>
    </source>
</evidence>
<dbReference type="EMBL" id="MWPR01000052">
    <property type="protein sequence ID" value="ORJ48003.1"/>
    <property type="molecule type" value="Genomic_DNA"/>
</dbReference>
<feature type="transmembrane region" description="Helical" evidence="1">
    <location>
        <begin position="143"/>
        <end position="160"/>
    </location>
</feature>
<keyword evidence="1" id="KW-1133">Transmembrane helix</keyword>
<feature type="transmembrane region" description="Helical" evidence="1">
    <location>
        <begin position="297"/>
        <end position="318"/>
    </location>
</feature>
<keyword evidence="5" id="KW-1185">Reference proteome</keyword>
<dbReference type="OrthoDB" id="6623943at2"/>
<protein>
    <submittedName>
        <fullName evidence="2">Uncharacterized protein</fullName>
    </submittedName>
</protein>
<dbReference type="EMBL" id="DACSUM010000145">
    <property type="protein sequence ID" value="HAT3585264.1"/>
    <property type="molecule type" value="Genomic_DNA"/>
</dbReference>
<dbReference type="Proteomes" id="UP000867740">
    <property type="component" value="Unassembled WGS sequence"/>
</dbReference>
<accession>A0A9P3T8S4</accession>
<feature type="transmembrane region" description="Helical" evidence="1">
    <location>
        <begin position="350"/>
        <end position="367"/>
    </location>
</feature>
<dbReference type="Proteomes" id="UP000192521">
    <property type="component" value="Unassembled WGS sequence"/>
</dbReference>
<dbReference type="RefSeq" id="WP_052958836.1">
    <property type="nucleotide sequence ID" value="NZ_CABMNU010000005.1"/>
</dbReference>
<gene>
    <name evidence="4" type="ORF">B2M27_22905</name>
    <name evidence="2" type="ORF">I8531_001124</name>
    <name evidence="3" type="ORF">I8531_005694</name>
</gene>
<comment type="caution">
    <text evidence="2">The sequence shown here is derived from an EMBL/GenBank/DDBJ whole genome shotgun (WGS) entry which is preliminary data.</text>
</comment>
<feature type="transmembrane region" description="Helical" evidence="1">
    <location>
        <begin position="210"/>
        <end position="227"/>
    </location>
</feature>
<dbReference type="EMBL" id="DACSUM010000006">
    <property type="protein sequence ID" value="HAT3580860.1"/>
    <property type="molecule type" value="Genomic_DNA"/>
</dbReference>
<keyword evidence="1" id="KW-0472">Membrane</keyword>
<evidence type="ECO:0000313" key="6">
    <source>
        <dbReference type="Proteomes" id="UP000867740"/>
    </source>
</evidence>
<evidence type="ECO:0000313" key="4">
    <source>
        <dbReference type="EMBL" id="ORJ48003.1"/>
    </source>
</evidence>
<feature type="transmembrane region" description="Helical" evidence="1">
    <location>
        <begin position="85"/>
        <end position="107"/>
    </location>
</feature>
<reference evidence="2" key="3">
    <citation type="submission" date="2020-10" db="EMBL/GenBank/DDBJ databases">
        <authorList>
            <consortium name="NCBI Pathogen Detection Project"/>
        </authorList>
    </citation>
    <scope>NUCLEOTIDE SEQUENCE</scope>
    <source>
        <strain evidence="2">CAVp300</strain>
    </source>
</reference>
<keyword evidence="1" id="KW-0812">Transmembrane</keyword>
<evidence type="ECO:0000313" key="3">
    <source>
        <dbReference type="EMBL" id="HAT3585264.1"/>
    </source>
</evidence>
<feature type="transmembrane region" description="Helical" evidence="1">
    <location>
        <begin position="12"/>
        <end position="32"/>
    </location>
</feature>
<name>A0A9P3T8S4_KLUIN</name>
<feature type="transmembrane region" description="Helical" evidence="1">
    <location>
        <begin position="167"/>
        <end position="190"/>
    </location>
</feature>
<feature type="transmembrane region" description="Helical" evidence="1">
    <location>
        <begin position="114"/>
        <end position="137"/>
    </location>
</feature>
<feature type="transmembrane region" description="Helical" evidence="1">
    <location>
        <begin position="271"/>
        <end position="290"/>
    </location>
</feature>
<sequence>MFKFSLKDVGFFLLLLIIAIGGSYFLTMRYFALDPDSANSPLVWRAFLTEGFSAFKDWAPTPDNWYFTTYPVNFLFFALMGNDGIHPLVLSTSVFVGLSAFILACVVYRMSNAWHALIAAICLILLPAYVYTFGFAAHPFSHYSTNFFGILVFALAFFNIKKKSLPLTWLTTFIALFASISDPWFLATYFLPLLLTCGYFSWRQILPRKFTIILGISFIISMSHMLQRLMGLPIQRFKLMPVAQWPDNAAWVVQLLGKSLNLFFVHTPLAYIASFVIWMALFLYAVIICLRKGTEAVFVSLFSFFTASAIISSFIISYDFPADISARFFVGAVCFAIVMVVLAFSCTKKVAIALVFPLYIASSLYSYQVNTTPLYDQEKQTYDYIAFLKKNNLTFGYGDYWKLSNNVNWLSFGEIHISPVMFDKVDFHIQFDSTRSQTLRSWLTDAYVQTSPERQFVAIPAVETETAPHPRLEAVRAQLGKPDETLLFADMTIFVYHHRIPLR</sequence>
<proteinExistence type="predicted"/>
<evidence type="ECO:0000313" key="2">
    <source>
        <dbReference type="EMBL" id="HAT3580860.1"/>
    </source>
</evidence>
<reference evidence="4 5" key="1">
    <citation type="submission" date="2017-02" db="EMBL/GenBank/DDBJ databases">
        <title>Draft genome sequence of a Kluyvera intermedia isolate from a patient with a pancreatic abscess.</title>
        <authorList>
            <person name="Thele R."/>
        </authorList>
    </citation>
    <scope>NUCLEOTIDE SEQUENCE [LARGE SCALE GENOMIC DNA]</scope>
    <source>
        <strain evidence="4 5">FOSA7093</strain>
    </source>
</reference>
<feature type="transmembrane region" description="Helical" evidence="1">
    <location>
        <begin position="324"/>
        <end position="343"/>
    </location>
</feature>